<dbReference type="InterPro" id="IPR000089">
    <property type="entry name" value="Biotin_lipoyl"/>
</dbReference>
<dbReference type="Pfam" id="PF00364">
    <property type="entry name" value="Biotin_lipoyl"/>
    <property type="match status" value="1"/>
</dbReference>
<reference evidence="3" key="1">
    <citation type="submission" date="2020-12" db="EMBL/GenBank/DDBJ databases">
        <title>Geomonas sp. Red875, isolated from river sediment.</title>
        <authorList>
            <person name="Xu Z."/>
            <person name="Zhang Z."/>
            <person name="Masuda Y."/>
            <person name="Itoh H."/>
            <person name="Senoo K."/>
        </authorList>
    </citation>
    <scope>NUCLEOTIDE SEQUENCE</scope>
    <source>
        <strain evidence="3">Red875</strain>
    </source>
</reference>
<feature type="domain" description="Lipoyl-binding" evidence="2">
    <location>
        <begin position="55"/>
        <end position="130"/>
    </location>
</feature>
<evidence type="ECO:0000256" key="1">
    <source>
        <dbReference type="ARBA" id="ARBA00023267"/>
    </source>
</evidence>
<dbReference type="Gene3D" id="2.40.50.100">
    <property type="match status" value="1"/>
</dbReference>
<protein>
    <submittedName>
        <fullName evidence="3">Acetyl-CoA carboxylase biotin carboxyl carrier protein subunit</fullName>
    </submittedName>
</protein>
<accession>A0A8J7S910</accession>
<dbReference type="PANTHER" id="PTHR45266:SF3">
    <property type="entry name" value="OXALOACETATE DECARBOXYLASE ALPHA CHAIN"/>
    <property type="match status" value="1"/>
</dbReference>
<dbReference type="PANTHER" id="PTHR45266">
    <property type="entry name" value="OXALOACETATE DECARBOXYLASE ALPHA CHAIN"/>
    <property type="match status" value="1"/>
</dbReference>
<dbReference type="CDD" id="cd06850">
    <property type="entry name" value="biotinyl_domain"/>
    <property type="match status" value="1"/>
</dbReference>
<comment type="caution">
    <text evidence="3">The sequence shown here is derived from an EMBL/GenBank/DDBJ whole genome shotgun (WGS) entry which is preliminary data.</text>
</comment>
<dbReference type="PROSITE" id="PS50968">
    <property type="entry name" value="BIOTINYL_LIPOYL"/>
    <property type="match status" value="1"/>
</dbReference>
<evidence type="ECO:0000313" key="4">
    <source>
        <dbReference type="Proteomes" id="UP000636888"/>
    </source>
</evidence>
<dbReference type="InterPro" id="IPR001882">
    <property type="entry name" value="Biotin_BS"/>
</dbReference>
<dbReference type="InterPro" id="IPR050709">
    <property type="entry name" value="Biotin_Carboxyl_Carrier/Decarb"/>
</dbReference>
<dbReference type="PROSITE" id="PS00188">
    <property type="entry name" value="BIOTIN"/>
    <property type="match status" value="1"/>
</dbReference>
<dbReference type="EMBL" id="JAEMHM010000033">
    <property type="protein sequence ID" value="MBJ6727912.1"/>
    <property type="molecule type" value="Genomic_DNA"/>
</dbReference>
<keyword evidence="4" id="KW-1185">Reference proteome</keyword>
<keyword evidence="1" id="KW-0092">Biotin</keyword>
<dbReference type="Proteomes" id="UP000636888">
    <property type="component" value="Unassembled WGS sequence"/>
</dbReference>
<dbReference type="InterPro" id="IPR011053">
    <property type="entry name" value="Single_hybrid_motif"/>
</dbReference>
<dbReference type="SUPFAM" id="SSF51230">
    <property type="entry name" value="Single hybrid motif"/>
    <property type="match status" value="1"/>
</dbReference>
<evidence type="ECO:0000259" key="2">
    <source>
        <dbReference type="PROSITE" id="PS50968"/>
    </source>
</evidence>
<organism evidence="3 4">
    <name type="scientific">Geomesophilobacter sediminis</name>
    <dbReference type="NCBI Taxonomy" id="2798584"/>
    <lineage>
        <taxon>Bacteria</taxon>
        <taxon>Pseudomonadati</taxon>
        <taxon>Thermodesulfobacteriota</taxon>
        <taxon>Desulfuromonadia</taxon>
        <taxon>Geobacterales</taxon>
        <taxon>Geobacteraceae</taxon>
        <taxon>Geomesophilobacter</taxon>
    </lineage>
</organism>
<dbReference type="AlphaFoldDB" id="A0A8J7S910"/>
<sequence length="130" mass="13634">MRKAYLDHDGKKYLIDVEVEEGEEVRTPGLFPELVSTLQAHPASVAPPVPAVPQGAVSGDGKSCRAPIAGVVCRIVAQVGQRLEVNDLLVVLEAMKMETNITAHVAGKIGKILVSVGEAVQPGQALAEMG</sequence>
<gene>
    <name evidence="3" type="ORF">JFN93_24655</name>
</gene>
<evidence type="ECO:0000313" key="3">
    <source>
        <dbReference type="EMBL" id="MBJ6727912.1"/>
    </source>
</evidence>
<proteinExistence type="predicted"/>
<name>A0A8J7S910_9BACT</name>